<dbReference type="SUPFAM" id="SSF103473">
    <property type="entry name" value="MFS general substrate transporter"/>
    <property type="match status" value="1"/>
</dbReference>
<accession>A0A1S9RX21</accession>
<dbReference type="InterPro" id="IPR001958">
    <property type="entry name" value="Tet-R_TetA/multi-R_MdtG-like"/>
</dbReference>
<feature type="transmembrane region" description="Helical" evidence="7">
    <location>
        <begin position="296"/>
        <end position="317"/>
    </location>
</feature>
<feature type="transmembrane region" description="Helical" evidence="7">
    <location>
        <begin position="180"/>
        <end position="202"/>
    </location>
</feature>
<gene>
    <name evidence="9" type="ORF">PEBR_07699</name>
</gene>
<keyword evidence="5 7" id="KW-1133">Transmembrane helix</keyword>
<evidence type="ECO:0000313" key="9">
    <source>
        <dbReference type="EMBL" id="OOQ89548.1"/>
    </source>
</evidence>
<dbReference type="PRINTS" id="PR01035">
    <property type="entry name" value="TCRTETA"/>
</dbReference>
<dbReference type="GO" id="GO:0016020">
    <property type="term" value="C:membrane"/>
    <property type="evidence" value="ECO:0007669"/>
    <property type="project" value="UniProtKB-SubCell"/>
</dbReference>
<feature type="transmembrane region" description="Helical" evidence="7">
    <location>
        <begin position="329"/>
        <end position="348"/>
    </location>
</feature>
<feature type="transmembrane region" description="Helical" evidence="7">
    <location>
        <begin position="410"/>
        <end position="428"/>
    </location>
</feature>
<name>A0A1S9RX21_PENBI</name>
<evidence type="ECO:0000256" key="7">
    <source>
        <dbReference type="SAM" id="Phobius"/>
    </source>
</evidence>
<feature type="transmembrane region" description="Helical" evidence="7">
    <location>
        <begin position="151"/>
        <end position="174"/>
    </location>
</feature>
<protein>
    <submittedName>
        <fullName evidence="9">Putative MFS transporter</fullName>
    </submittedName>
</protein>
<evidence type="ECO:0000256" key="6">
    <source>
        <dbReference type="ARBA" id="ARBA00023136"/>
    </source>
</evidence>
<proteinExistence type="inferred from homology"/>
<evidence type="ECO:0000313" key="10">
    <source>
        <dbReference type="Proteomes" id="UP000190744"/>
    </source>
</evidence>
<evidence type="ECO:0000259" key="8">
    <source>
        <dbReference type="PROSITE" id="PS50850"/>
    </source>
</evidence>
<dbReference type="GO" id="GO:0022857">
    <property type="term" value="F:transmembrane transporter activity"/>
    <property type="evidence" value="ECO:0007669"/>
    <property type="project" value="InterPro"/>
</dbReference>
<keyword evidence="3" id="KW-0813">Transport</keyword>
<feature type="transmembrane region" description="Helical" evidence="7">
    <location>
        <begin position="121"/>
        <end position="139"/>
    </location>
</feature>
<comment type="subcellular location">
    <subcellularLocation>
        <location evidence="1">Membrane</location>
        <topology evidence="1">Multi-pass membrane protein</topology>
    </subcellularLocation>
</comment>
<evidence type="ECO:0000256" key="2">
    <source>
        <dbReference type="ARBA" id="ARBA00006829"/>
    </source>
</evidence>
<evidence type="ECO:0000256" key="5">
    <source>
        <dbReference type="ARBA" id="ARBA00022989"/>
    </source>
</evidence>
<reference evidence="10" key="1">
    <citation type="submission" date="2015-09" db="EMBL/GenBank/DDBJ databases">
        <authorList>
            <person name="Fill T.P."/>
            <person name="Baretta J.F."/>
            <person name="de Almeida L.G."/>
            <person name="Rocha M."/>
            <person name="de Souza D.H."/>
            <person name="Malavazi I."/>
            <person name="Cerdeira L.T."/>
            <person name="Hong H."/>
            <person name="Samborskyy M."/>
            <person name="de Vasconcelos A.T."/>
            <person name="Leadlay P."/>
            <person name="Rodrigues-Filho E."/>
        </authorList>
    </citation>
    <scope>NUCLEOTIDE SEQUENCE [LARGE SCALE GENOMIC DNA]</scope>
    <source>
        <strain evidence="10">LaBioMMi 136</strain>
    </source>
</reference>
<comment type="caution">
    <text evidence="9">The sequence shown here is derived from an EMBL/GenBank/DDBJ whole genome shotgun (WGS) entry which is preliminary data.</text>
</comment>
<comment type="similarity">
    <text evidence="2">Belongs to the major facilitator superfamily. Vesicular transporter family.</text>
</comment>
<dbReference type="EMBL" id="LJBN01000106">
    <property type="protein sequence ID" value="OOQ89548.1"/>
    <property type="molecule type" value="Genomic_DNA"/>
</dbReference>
<feature type="transmembrane region" description="Helical" evidence="7">
    <location>
        <begin position="20"/>
        <end position="46"/>
    </location>
</feature>
<feature type="transmembrane region" description="Helical" evidence="7">
    <location>
        <begin position="93"/>
        <end position="115"/>
    </location>
</feature>
<dbReference type="InterPro" id="IPR036259">
    <property type="entry name" value="MFS_trans_sf"/>
</dbReference>
<dbReference type="InterPro" id="IPR011701">
    <property type="entry name" value="MFS"/>
</dbReference>
<dbReference type="AlphaFoldDB" id="A0A1S9RX21"/>
<dbReference type="Pfam" id="PF07690">
    <property type="entry name" value="MFS_1"/>
    <property type="match status" value="1"/>
</dbReference>
<evidence type="ECO:0000256" key="4">
    <source>
        <dbReference type="ARBA" id="ARBA00022692"/>
    </source>
</evidence>
<dbReference type="Gene3D" id="1.20.1250.20">
    <property type="entry name" value="MFS general substrate transporter like domains"/>
    <property type="match status" value="2"/>
</dbReference>
<feature type="transmembrane region" description="Helical" evidence="7">
    <location>
        <begin position="368"/>
        <end position="389"/>
    </location>
</feature>
<organism evidence="9 10">
    <name type="scientific">Penicillium brasilianum</name>
    <dbReference type="NCBI Taxonomy" id="104259"/>
    <lineage>
        <taxon>Eukaryota</taxon>
        <taxon>Fungi</taxon>
        <taxon>Dikarya</taxon>
        <taxon>Ascomycota</taxon>
        <taxon>Pezizomycotina</taxon>
        <taxon>Eurotiomycetes</taxon>
        <taxon>Eurotiomycetidae</taxon>
        <taxon>Eurotiales</taxon>
        <taxon>Aspergillaceae</taxon>
        <taxon>Penicillium</taxon>
    </lineage>
</organism>
<dbReference type="PANTHER" id="PTHR23506:SF35">
    <property type="entry name" value="MAJOR FACILITATOR SUPERFAMILY (MFS) PROFILE DOMAIN-CONTAINING PROTEIN-RELATED"/>
    <property type="match status" value="1"/>
</dbReference>
<dbReference type="Proteomes" id="UP000190744">
    <property type="component" value="Unassembled WGS sequence"/>
</dbReference>
<dbReference type="PANTHER" id="PTHR23506">
    <property type="entry name" value="GH10249P"/>
    <property type="match status" value="1"/>
</dbReference>
<keyword evidence="6 7" id="KW-0472">Membrane</keyword>
<feature type="transmembrane region" description="Helical" evidence="7">
    <location>
        <begin position="58"/>
        <end position="81"/>
    </location>
</feature>
<dbReference type="InterPro" id="IPR020846">
    <property type="entry name" value="MFS_dom"/>
</dbReference>
<evidence type="ECO:0000256" key="3">
    <source>
        <dbReference type="ARBA" id="ARBA00022448"/>
    </source>
</evidence>
<feature type="domain" description="Major facilitator superfamily (MFS) profile" evidence="8">
    <location>
        <begin position="22"/>
        <end position="475"/>
    </location>
</feature>
<evidence type="ECO:0000256" key="1">
    <source>
        <dbReference type="ARBA" id="ARBA00004141"/>
    </source>
</evidence>
<sequence length="476" mass="51607">MRRSRDQAPPWGYKWRSSEFFIIAATATALLTDMFLHQFLVSILPFVLEHRLGLEPELIQRVSVILLAETALVSFIVTPVIGCFSDQLGARTWLLLGLFGELAGSVIIASAHSLLTLFSGRFVQAVANTIVGVLGITHLTKNTSSNGTEKIYGVLTVSLAAGSCGGPLMAGVIFDLAEYWTAWTSAFGASVIGLVLQSLMLVQPQDTDHEVKSVVAQANVGEDLSEASPLLVSSSLPDLSEMSGQLKSTINKLDLQFYICLLTNRRYIGGVLSSICYAIVSVSFDTTLPIHVGEVFQWGSLQTGILFAILQGPNAFFSIPVKWLKDRVGSRYPTSVGFLGLAGLLWLAGTPGDDRFPWANLGYRGPMIYVATIAAMGIFMTLLNGTGMMESANAVRDIETHQPGRFGEEAYSQALLISRLSWTFGLFLGPILSGQLTEKVGYHDMTCILATMCLLCAVFAIWNLKFVTLAVKATKR</sequence>
<dbReference type="InterPro" id="IPR050930">
    <property type="entry name" value="MFS_Vesicular_Transporter"/>
</dbReference>
<dbReference type="PROSITE" id="PS50850">
    <property type="entry name" value="MFS"/>
    <property type="match status" value="1"/>
</dbReference>
<keyword evidence="4 7" id="KW-0812">Transmembrane</keyword>
<feature type="transmembrane region" description="Helical" evidence="7">
    <location>
        <begin position="448"/>
        <end position="471"/>
    </location>
</feature>
<feature type="transmembrane region" description="Helical" evidence="7">
    <location>
        <begin position="267"/>
        <end position="284"/>
    </location>
</feature>